<dbReference type="CDD" id="cd00085">
    <property type="entry name" value="HNHc"/>
    <property type="match status" value="1"/>
</dbReference>
<dbReference type="AlphaFoldDB" id="A0A835SDH2"/>
<dbReference type="Proteomes" id="UP000650467">
    <property type="component" value="Unassembled WGS sequence"/>
</dbReference>
<name>A0A835SDH2_CHLIN</name>
<dbReference type="Pfam" id="PF14279">
    <property type="entry name" value="HNH_5"/>
    <property type="match status" value="1"/>
</dbReference>
<dbReference type="InterPro" id="IPR029471">
    <property type="entry name" value="HNH_5"/>
</dbReference>
<evidence type="ECO:0000313" key="3">
    <source>
        <dbReference type="EMBL" id="KAG2424959.1"/>
    </source>
</evidence>
<organism evidence="3 4">
    <name type="scientific">Chlamydomonas incerta</name>
    <dbReference type="NCBI Taxonomy" id="51695"/>
    <lineage>
        <taxon>Eukaryota</taxon>
        <taxon>Viridiplantae</taxon>
        <taxon>Chlorophyta</taxon>
        <taxon>core chlorophytes</taxon>
        <taxon>Chlorophyceae</taxon>
        <taxon>CS clade</taxon>
        <taxon>Chlamydomonadales</taxon>
        <taxon>Chlamydomonadaceae</taxon>
        <taxon>Chlamydomonas</taxon>
    </lineage>
</organism>
<sequence length="777" mass="86600">MDSHTLIPRSGKDRVVEARDRAKLMANLRRKGIELTADDEQMTRPALLCLSGAYNAGMSADELNTWARDLLRPIYGTTDPSKTKPAILKELCAHLQEHANIPVLASHHTQPATQHLLWQALHLHREGVHPTSIAAALRAQCPLRPLQDLAAFAQMVRLQGVTNLPPNPSRRLLKALVKEAPAVPPLDNGEEAPAVPPLDHMQPSAESIAQAAPLVSLPHDALKLIAAFLVRDVDNAWVFGSDAIKMAASLALTCNRAAATLAQFTQALIWDTVPDRGGLTHLETRVAHSRPSVCLIPEDRRAAVKGLHLNTLMPDEARERYGLTHKEAGALPMVVARNPRTRRMAKQYVVRDLAALALQKYGSKAACELSKRHHKTSKALSAEGRAERWRLLAAELDRRCREVLPDLKAMLWTYGRYNHYVFSGKGTARAAAVQVKAQAERYLELQQGLRARRLDMRDSMWNCRQFVKNGRTTMKRVPTTAQELVDRMDDERFFRTHTNYVAMIHRYSKKLHQSNFADYWEMDAAVKEKAKRAALKEFASEHTGGDLFAAALHLNVPRCVERRFMALFVERHKKTKCRELVFSAWHARFPGASFDTVVATDESYKGPEMEGPPLTMAGVTAWLADGFQVWYDAARIGAASAVEAYIDARKELVYRAMEAAGLKEFPTDITLDVLVNMSPLLLERHVQLAETGPAGKKKMTAKTSDRNDFYKQFFGATKNVGKCAQCKREVDPDTFELSHIVARSNGGSIDPENVLPLCGPCNLACGQADALLWMDRQ</sequence>
<comment type="caution">
    <text evidence="3">The sequence shown here is derived from an EMBL/GenBank/DDBJ whole genome shotgun (WGS) entry which is preliminary data.</text>
</comment>
<proteinExistence type="predicted"/>
<feature type="domain" description="HNH nuclease" evidence="2">
    <location>
        <begin position="709"/>
        <end position="763"/>
    </location>
</feature>
<evidence type="ECO:0000313" key="4">
    <source>
        <dbReference type="Proteomes" id="UP000650467"/>
    </source>
</evidence>
<dbReference type="Gene3D" id="1.10.30.50">
    <property type="match status" value="1"/>
</dbReference>
<keyword evidence="4" id="KW-1185">Reference proteome</keyword>
<accession>A0A835SDH2</accession>
<evidence type="ECO:0000259" key="2">
    <source>
        <dbReference type="SMART" id="SM00507"/>
    </source>
</evidence>
<feature type="region of interest" description="Disordered" evidence="1">
    <location>
        <begin position="183"/>
        <end position="203"/>
    </location>
</feature>
<dbReference type="EMBL" id="JAEHOC010000060">
    <property type="protein sequence ID" value="KAG2424959.1"/>
    <property type="molecule type" value="Genomic_DNA"/>
</dbReference>
<reference evidence="3" key="1">
    <citation type="journal article" date="2020" name="bioRxiv">
        <title>Comparative genomics of Chlamydomonas.</title>
        <authorList>
            <person name="Craig R.J."/>
            <person name="Hasan A.R."/>
            <person name="Ness R.W."/>
            <person name="Keightley P.D."/>
        </authorList>
    </citation>
    <scope>NUCLEOTIDE SEQUENCE</scope>
    <source>
        <strain evidence="3">SAG 7.73</strain>
    </source>
</reference>
<dbReference type="SMART" id="SM00507">
    <property type="entry name" value="HNHc"/>
    <property type="match status" value="1"/>
</dbReference>
<evidence type="ECO:0000256" key="1">
    <source>
        <dbReference type="SAM" id="MobiDB-lite"/>
    </source>
</evidence>
<gene>
    <name evidence="3" type="ORF">HXX76_014117</name>
</gene>
<protein>
    <recommendedName>
        <fullName evidence="2">HNH nuclease domain-containing protein</fullName>
    </recommendedName>
</protein>
<dbReference type="InterPro" id="IPR003615">
    <property type="entry name" value="HNH_nuc"/>
</dbReference>